<dbReference type="AlphaFoldDB" id="A0A285LXY6"/>
<feature type="domain" description="ABM" evidence="1">
    <location>
        <begin position="2"/>
        <end position="92"/>
    </location>
</feature>
<evidence type="ECO:0000313" key="3">
    <source>
        <dbReference type="Proteomes" id="UP000219565"/>
    </source>
</evidence>
<evidence type="ECO:0000259" key="1">
    <source>
        <dbReference type="PROSITE" id="PS51725"/>
    </source>
</evidence>
<name>A0A285LXY6_9NOCA</name>
<dbReference type="Pfam" id="PF03992">
    <property type="entry name" value="ABM"/>
    <property type="match status" value="1"/>
</dbReference>
<dbReference type="PROSITE" id="PS51725">
    <property type="entry name" value="ABM"/>
    <property type="match status" value="1"/>
</dbReference>
<keyword evidence="2" id="KW-0560">Oxidoreductase</keyword>
<dbReference type="InterPro" id="IPR011008">
    <property type="entry name" value="Dimeric_a/b-barrel"/>
</dbReference>
<dbReference type="SUPFAM" id="SSF54909">
    <property type="entry name" value="Dimeric alpha+beta barrel"/>
    <property type="match status" value="1"/>
</dbReference>
<keyword evidence="3" id="KW-1185">Reference proteome</keyword>
<dbReference type="Gene3D" id="3.30.70.100">
    <property type="match status" value="1"/>
</dbReference>
<reference evidence="2 3" key="1">
    <citation type="submission" date="2017-09" db="EMBL/GenBank/DDBJ databases">
        <authorList>
            <person name="Ehlers B."/>
            <person name="Leendertz F.H."/>
        </authorList>
    </citation>
    <scope>NUCLEOTIDE SEQUENCE [LARGE SCALE GENOMIC DNA]</scope>
    <source>
        <strain evidence="2 3">DSM 45537</strain>
    </source>
</reference>
<dbReference type="InterPro" id="IPR007138">
    <property type="entry name" value="ABM_dom"/>
</dbReference>
<dbReference type="STRING" id="1379680.GCA_001612615_06755"/>
<organism evidence="2 3">
    <name type="scientific">Nocardia amikacinitolerans</name>
    <dbReference type="NCBI Taxonomy" id="756689"/>
    <lineage>
        <taxon>Bacteria</taxon>
        <taxon>Bacillati</taxon>
        <taxon>Actinomycetota</taxon>
        <taxon>Actinomycetes</taxon>
        <taxon>Mycobacteriales</taxon>
        <taxon>Nocardiaceae</taxon>
        <taxon>Nocardia</taxon>
    </lineage>
</organism>
<protein>
    <submittedName>
        <fullName evidence="2">Heme-degrading monooxygenase HmoA</fullName>
    </submittedName>
</protein>
<dbReference type="GO" id="GO:0004497">
    <property type="term" value="F:monooxygenase activity"/>
    <property type="evidence" value="ECO:0007669"/>
    <property type="project" value="UniProtKB-KW"/>
</dbReference>
<evidence type="ECO:0000313" key="2">
    <source>
        <dbReference type="EMBL" id="SNY89794.1"/>
    </source>
</evidence>
<proteinExistence type="predicted"/>
<dbReference type="EMBL" id="OBEG01000010">
    <property type="protein sequence ID" value="SNY89794.1"/>
    <property type="molecule type" value="Genomic_DNA"/>
</dbReference>
<gene>
    <name evidence="2" type="ORF">SAMN04244553_0110</name>
</gene>
<keyword evidence="2" id="KW-0503">Monooxygenase</keyword>
<dbReference type="Proteomes" id="UP000219565">
    <property type="component" value="Unassembled WGS sequence"/>
</dbReference>
<accession>A0A285LXY6</accession>
<dbReference type="OrthoDB" id="9798157at2"/>
<sequence>MIVEHALLPVRPELTAAFEAAFAEARPIIAGMPGFRSLSLARCVEAPGTYLLLVEWERLSDHVDGFRRSPEYQRWKALLHHFYEPFPVVQHFEPVCAEPISAAPPAVTASAPNSQ</sequence>
<dbReference type="RefSeq" id="WP_067793156.1">
    <property type="nucleotide sequence ID" value="NZ_JAMTCW010000014.1"/>
</dbReference>